<dbReference type="AlphaFoldDB" id="A0A7S2ZEM3"/>
<evidence type="ECO:0000256" key="3">
    <source>
        <dbReference type="ARBA" id="ARBA00022777"/>
    </source>
</evidence>
<dbReference type="PANTHER" id="PTHR12400:SF21">
    <property type="entry name" value="KINASE"/>
    <property type="match status" value="1"/>
</dbReference>
<protein>
    <recommendedName>
        <fullName evidence="4">Kinase</fullName>
        <ecNumber evidence="4">2.7.-.-</ecNumber>
    </recommendedName>
</protein>
<evidence type="ECO:0000256" key="2">
    <source>
        <dbReference type="ARBA" id="ARBA00022679"/>
    </source>
</evidence>
<reference evidence="5" key="1">
    <citation type="submission" date="2021-01" db="EMBL/GenBank/DDBJ databases">
        <authorList>
            <person name="Corre E."/>
            <person name="Pelletier E."/>
            <person name="Niang G."/>
            <person name="Scheremetjew M."/>
            <person name="Finn R."/>
            <person name="Kale V."/>
            <person name="Holt S."/>
            <person name="Cochrane G."/>
            <person name="Meng A."/>
            <person name="Brown T."/>
            <person name="Cohen L."/>
        </authorList>
    </citation>
    <scope>NUCLEOTIDE SEQUENCE</scope>
    <source>
        <strain evidence="5">CCMP 769</strain>
    </source>
</reference>
<comment type="similarity">
    <text evidence="1 4">Belongs to the inositol phosphokinase (IPK) family.</text>
</comment>
<dbReference type="EMBL" id="HBHW01007655">
    <property type="protein sequence ID" value="CAE0037862.1"/>
    <property type="molecule type" value="Transcribed_RNA"/>
</dbReference>
<dbReference type="InterPro" id="IPR005522">
    <property type="entry name" value="IPK"/>
</dbReference>
<proteinExistence type="inferred from homology"/>
<dbReference type="GO" id="GO:0046854">
    <property type="term" value="P:phosphatidylinositol phosphate biosynthetic process"/>
    <property type="evidence" value="ECO:0007669"/>
    <property type="project" value="TreeGrafter"/>
</dbReference>
<dbReference type="Gene3D" id="3.30.470.160">
    <property type="entry name" value="Inositol polyphosphate kinase"/>
    <property type="match status" value="1"/>
</dbReference>
<dbReference type="GO" id="GO:0005634">
    <property type="term" value="C:nucleus"/>
    <property type="evidence" value="ECO:0007669"/>
    <property type="project" value="TreeGrafter"/>
</dbReference>
<dbReference type="SUPFAM" id="SSF56104">
    <property type="entry name" value="SAICAR synthase-like"/>
    <property type="match status" value="1"/>
</dbReference>
<dbReference type="GO" id="GO:0000828">
    <property type="term" value="F:inositol hexakisphosphate kinase activity"/>
    <property type="evidence" value="ECO:0007669"/>
    <property type="project" value="TreeGrafter"/>
</dbReference>
<keyword evidence="3 4" id="KW-0418">Kinase</keyword>
<dbReference type="InterPro" id="IPR038286">
    <property type="entry name" value="IPK_sf"/>
</dbReference>
<name>A0A7S2ZEM3_9RHOD</name>
<evidence type="ECO:0000313" key="5">
    <source>
        <dbReference type="EMBL" id="CAE0037862.1"/>
    </source>
</evidence>
<keyword evidence="2 4" id="KW-0808">Transferase</keyword>
<accession>A0A7S2ZEM3</accession>
<organism evidence="5">
    <name type="scientific">Rhodosorus marinus</name>
    <dbReference type="NCBI Taxonomy" id="101924"/>
    <lineage>
        <taxon>Eukaryota</taxon>
        <taxon>Rhodophyta</taxon>
        <taxon>Stylonematophyceae</taxon>
        <taxon>Stylonematales</taxon>
        <taxon>Stylonemataceae</taxon>
        <taxon>Rhodosorus</taxon>
    </lineage>
</organism>
<dbReference type="EC" id="2.7.-.-" evidence="4"/>
<sequence>MSRGEEQVGGHGGSMLVEGTSLLKACLEPELEFYKRLGNESLAEYAPKFHGTVTKDGKEFLVLENLTEGMLDPVVMDIKMGTTTFVEDAEDLDTKRMDLLKKMIKVDPTAPSERQQETGISKREYMLFREGISSTTSLGFRIEGIKRIHADDTSKVEIDFKKVKSPDQVLEALKVFISFRPQVAAEFKRLLAELEQVLRGSRLFASHKAIGSSILFLYDVKSSTVKLRMIDFAKTLPSDKHVSHEHGEDAGDGYFYGLGKLVDIWKLLP</sequence>
<dbReference type="GO" id="GO:0005737">
    <property type="term" value="C:cytoplasm"/>
    <property type="evidence" value="ECO:0007669"/>
    <property type="project" value="TreeGrafter"/>
</dbReference>
<dbReference type="Pfam" id="PF03770">
    <property type="entry name" value="IPK"/>
    <property type="match status" value="1"/>
</dbReference>
<dbReference type="GO" id="GO:0032958">
    <property type="term" value="P:inositol phosphate biosynthetic process"/>
    <property type="evidence" value="ECO:0007669"/>
    <property type="project" value="InterPro"/>
</dbReference>
<evidence type="ECO:0000256" key="4">
    <source>
        <dbReference type="RuleBase" id="RU363090"/>
    </source>
</evidence>
<evidence type="ECO:0000256" key="1">
    <source>
        <dbReference type="ARBA" id="ARBA00007374"/>
    </source>
</evidence>
<gene>
    <name evidence="5" type="ORF">RMAR00112_LOCUS5814</name>
</gene>
<dbReference type="PANTHER" id="PTHR12400">
    <property type="entry name" value="INOSITOL POLYPHOSPHATE KINASE"/>
    <property type="match status" value="1"/>
</dbReference>